<gene>
    <name evidence="2" type="ORF">SCLAV_0401</name>
</gene>
<organism evidence="2 3">
    <name type="scientific">Streptomyces clavuligerus</name>
    <dbReference type="NCBI Taxonomy" id="1901"/>
    <lineage>
        <taxon>Bacteria</taxon>
        <taxon>Bacillati</taxon>
        <taxon>Actinomycetota</taxon>
        <taxon>Actinomycetes</taxon>
        <taxon>Kitasatosporales</taxon>
        <taxon>Streptomycetaceae</taxon>
        <taxon>Streptomyces</taxon>
    </lineage>
</organism>
<dbReference type="Gene3D" id="2.40.30.10">
    <property type="entry name" value="Translation factors"/>
    <property type="match status" value="1"/>
</dbReference>
<dbReference type="InterPro" id="IPR013113">
    <property type="entry name" value="SIP_FAD-bd"/>
</dbReference>
<evidence type="ECO:0000313" key="3">
    <source>
        <dbReference type="Proteomes" id="UP000002357"/>
    </source>
</evidence>
<dbReference type="Proteomes" id="UP000002357">
    <property type="component" value="Chromosome"/>
</dbReference>
<dbReference type="GeneID" id="93732901"/>
<accession>E2Q8E5</accession>
<dbReference type="eggNOG" id="COG2375">
    <property type="taxonomic scope" value="Bacteria"/>
</dbReference>
<dbReference type="Pfam" id="PF08021">
    <property type="entry name" value="FAD_binding_9"/>
    <property type="match status" value="1"/>
</dbReference>
<dbReference type="InterPro" id="IPR017938">
    <property type="entry name" value="Riboflavin_synthase-like_b-brl"/>
</dbReference>
<keyword evidence="3" id="KW-1185">Reference proteome</keyword>
<dbReference type="KEGG" id="sclf:BB341_25800"/>
<dbReference type="EMBL" id="CM000913">
    <property type="protein sequence ID" value="EFG05477.1"/>
    <property type="molecule type" value="Genomic_DNA"/>
</dbReference>
<dbReference type="GO" id="GO:0016491">
    <property type="term" value="F:oxidoreductase activity"/>
    <property type="evidence" value="ECO:0007669"/>
    <property type="project" value="InterPro"/>
</dbReference>
<sequence>MSVPARPLTLIPVALRELAVARIVDITAGMRRVTLTGDRLGAFTAVDGTRWPAFGSPGFDDDIRLLFPYPGESEPVLPLVEDGRVTFAEGRRPIARAYTVRRHDPRGQELDVEIVLHGDGVASNWARTVEPGDRMHIAGPGKTRGPIPVGADRLLIAGDDTAVPAIARLLEELPGGARGRVFIDVEHVTHIQRLRGPAGVDITWLPRDVSAPSRPGALSAAVRAMAWADGAWFAWLAGERSEVRTIRRHLVGDRRMAVSAIDFTGYWKREAANGPRVQRP</sequence>
<reference evidence="2 3" key="1">
    <citation type="journal article" date="2010" name="Genome Biol. Evol.">
        <title>The sequence of a 1.8-mb bacterial linear plasmid reveals a rich evolutionary reservoir of secondary metabolic pathways.</title>
        <authorList>
            <person name="Medema M.H."/>
            <person name="Trefzer A."/>
            <person name="Kovalchuk A."/>
            <person name="van den Berg M."/>
            <person name="Mueller U."/>
            <person name="Heijne W."/>
            <person name="Wu L."/>
            <person name="Alam M.T."/>
            <person name="Ronning C.M."/>
            <person name="Nierman W.C."/>
            <person name="Bovenberg R.A.L."/>
            <person name="Breitling R."/>
            <person name="Takano E."/>
        </authorList>
    </citation>
    <scope>NUCLEOTIDE SEQUENCE [LARGE SCALE GENOMIC DNA]</scope>
    <source>
        <strain evidence="3">ATCC 27064 / DSM 738 / JCM 4710 / NBRC 13307 / NCIMB 12785 / NRRL 3585 / VKM Ac-602</strain>
    </source>
</reference>
<protein>
    <submittedName>
        <fullName evidence="2">Putative siderophore-interacting protein</fullName>
    </submittedName>
</protein>
<dbReference type="SUPFAM" id="SSF63380">
    <property type="entry name" value="Riboflavin synthase domain-like"/>
    <property type="match status" value="1"/>
</dbReference>
<dbReference type="CDD" id="cd06193">
    <property type="entry name" value="siderophore_interacting"/>
    <property type="match status" value="1"/>
</dbReference>
<evidence type="ECO:0000313" key="2">
    <source>
        <dbReference type="EMBL" id="EFG05477.1"/>
    </source>
</evidence>
<dbReference type="STRING" id="1901.BB341_25800"/>
<dbReference type="RefSeq" id="WP_003959494.1">
    <property type="nucleotide sequence ID" value="NZ_CM000913.1"/>
</dbReference>
<dbReference type="InterPro" id="IPR039261">
    <property type="entry name" value="FNR_nucleotide-bd"/>
</dbReference>
<dbReference type="Gene3D" id="3.40.50.80">
    <property type="entry name" value="Nucleotide-binding domain of ferredoxin-NADP reductase (FNR) module"/>
    <property type="match status" value="1"/>
</dbReference>
<dbReference type="PROSITE" id="PS51384">
    <property type="entry name" value="FAD_FR"/>
    <property type="match status" value="1"/>
</dbReference>
<dbReference type="OrthoDB" id="3211041at2"/>
<evidence type="ECO:0000259" key="1">
    <source>
        <dbReference type="PROSITE" id="PS51384"/>
    </source>
</evidence>
<dbReference type="InterPro" id="IPR039374">
    <property type="entry name" value="SIP_fam"/>
</dbReference>
<dbReference type="PANTHER" id="PTHR30157">
    <property type="entry name" value="FERRIC REDUCTASE, NADPH-DEPENDENT"/>
    <property type="match status" value="1"/>
</dbReference>
<proteinExistence type="predicted"/>
<name>E2Q8E5_STRCL</name>
<dbReference type="Pfam" id="PF04954">
    <property type="entry name" value="SIP"/>
    <property type="match status" value="1"/>
</dbReference>
<dbReference type="InterPro" id="IPR017927">
    <property type="entry name" value="FAD-bd_FR_type"/>
</dbReference>
<dbReference type="AlphaFoldDB" id="E2Q8E5"/>
<dbReference type="PANTHER" id="PTHR30157:SF0">
    <property type="entry name" value="NADPH-DEPENDENT FERRIC-CHELATE REDUCTASE"/>
    <property type="match status" value="1"/>
</dbReference>
<dbReference type="InterPro" id="IPR007037">
    <property type="entry name" value="SIP_rossman_dom"/>
</dbReference>
<feature type="domain" description="FAD-binding FR-type" evidence="1">
    <location>
        <begin position="13"/>
        <end position="147"/>
    </location>
</feature>